<keyword evidence="6" id="KW-0548">Nucleotidyltransferase</keyword>
<protein>
    <recommendedName>
        <fullName evidence="2">FAD synthase</fullName>
        <ecNumber evidence="2">2.7.7.2</ecNumber>
    </recommendedName>
</protein>
<keyword evidence="4" id="KW-0288">FMN</keyword>
<dbReference type="SUPFAM" id="SSF52374">
    <property type="entry name" value="Nucleotidylyl transferase"/>
    <property type="match status" value="1"/>
</dbReference>
<dbReference type="InterPro" id="IPR015864">
    <property type="entry name" value="FAD_synthase"/>
</dbReference>
<evidence type="ECO:0000259" key="12">
    <source>
        <dbReference type="Pfam" id="PF06574"/>
    </source>
</evidence>
<dbReference type="EC" id="2.7.7.2" evidence="2"/>
<dbReference type="GO" id="GO:0003919">
    <property type="term" value="F:FMN adenylyltransferase activity"/>
    <property type="evidence" value="ECO:0007669"/>
    <property type="project" value="UniProtKB-EC"/>
</dbReference>
<evidence type="ECO:0000256" key="2">
    <source>
        <dbReference type="ARBA" id="ARBA00012393"/>
    </source>
</evidence>
<comment type="caution">
    <text evidence="13">The sequence shown here is derived from an EMBL/GenBank/DDBJ whole genome shotgun (WGS) entry which is preliminary data.</text>
</comment>
<dbReference type="InterPro" id="IPR014729">
    <property type="entry name" value="Rossmann-like_a/b/a_fold"/>
</dbReference>
<name>A0AAP0EM40_9MAGN</name>
<sequence>MASCCRISSQLRGWGELGFYANCSFVTSTYSAAFNLSGNRSRRARVSIRVGCSGAKASSTEAPVLSDCFRQGDDHELPPEGLPSVSGGIVALGKFDALHIGHRELAIQASKIGTPYLLSFVGMAEVLGWEPRLLEMLLLRVHFYGKLPFRKYHINHSSFAFDSGIRALQMKGSFFLLWKVSTFLAPIVARCDRKRILSTWAPYCGNISPTEFDIEFSSVRHLSPRQFVEKLSRELGVRGVVAGENYRFGYRAAGDASELTSLCNEYGVDAYIVNSVMDKNQLPGVGSSNPKEKGQVSSTRVRQALAVGDMNYVSELLGRNHRLMLTLPEEGFVNNDKRISAPLSFLLNLPPKEGLYKNCSCLLNDTILIPCNVVIDTEYIHLELKEASENYRAAGDALELVIPCSEYGVEAYIVNSAVMDMNQLPGVGSSNAKEKGQVLSPAWTKRAPSASLDPTTAVGSSIDQKRPLKKKKKRDGQSRQCQTTRRLLSFQDLVEMDVIRLLVVRLSQSIGGRLSLGHRISVIILEVLETKEGLQVQFLSVIYLFNCQTKLTYSALGTWVFSVAGALLAIPVGIKRKSLAPLVFFGTTGTMLDIIMGISACEREHAERQMKLLEAQNLGNDATLVESGSES</sequence>
<gene>
    <name evidence="13" type="ORF">Sjap_021503</name>
</gene>
<keyword evidence="7" id="KW-0547">Nucleotide-binding</keyword>
<evidence type="ECO:0000256" key="11">
    <source>
        <dbReference type="SAM" id="Phobius"/>
    </source>
</evidence>
<keyword evidence="11" id="KW-1133">Transmembrane helix</keyword>
<accession>A0AAP0EM40</accession>
<evidence type="ECO:0000256" key="4">
    <source>
        <dbReference type="ARBA" id="ARBA00022643"/>
    </source>
</evidence>
<feature type="region of interest" description="Disordered" evidence="10">
    <location>
        <begin position="442"/>
        <end position="480"/>
    </location>
</feature>
<dbReference type="EMBL" id="JBBNAE010000009">
    <property type="protein sequence ID" value="KAK9096006.1"/>
    <property type="molecule type" value="Genomic_DNA"/>
</dbReference>
<dbReference type="GO" id="GO:0005524">
    <property type="term" value="F:ATP binding"/>
    <property type="evidence" value="ECO:0007669"/>
    <property type="project" value="UniProtKB-KW"/>
</dbReference>
<feature type="transmembrane region" description="Helical" evidence="11">
    <location>
        <begin position="551"/>
        <end position="570"/>
    </location>
</feature>
<keyword evidence="5" id="KW-0808">Transferase</keyword>
<evidence type="ECO:0000256" key="8">
    <source>
        <dbReference type="ARBA" id="ARBA00022827"/>
    </source>
</evidence>
<dbReference type="Gene3D" id="3.40.50.620">
    <property type="entry name" value="HUPs"/>
    <property type="match status" value="1"/>
</dbReference>
<dbReference type="GO" id="GO:0009231">
    <property type="term" value="P:riboflavin biosynthetic process"/>
    <property type="evidence" value="ECO:0007669"/>
    <property type="project" value="InterPro"/>
</dbReference>
<reference evidence="13 14" key="1">
    <citation type="submission" date="2024-01" db="EMBL/GenBank/DDBJ databases">
        <title>Genome assemblies of Stephania.</title>
        <authorList>
            <person name="Yang L."/>
        </authorList>
    </citation>
    <scope>NUCLEOTIDE SEQUENCE [LARGE SCALE GENOMIC DNA]</scope>
    <source>
        <strain evidence="13">QJT</strain>
        <tissue evidence="13">Leaf</tissue>
    </source>
</reference>
<evidence type="ECO:0000256" key="1">
    <source>
        <dbReference type="ARBA" id="ARBA00004726"/>
    </source>
</evidence>
<keyword evidence="9" id="KW-0067">ATP-binding</keyword>
<evidence type="ECO:0000256" key="9">
    <source>
        <dbReference type="ARBA" id="ARBA00022840"/>
    </source>
</evidence>
<dbReference type="PANTHER" id="PTHR35691:SF1">
    <property type="entry name" value="EXPRESSED PROTEIN"/>
    <property type="match status" value="1"/>
</dbReference>
<keyword evidence="14" id="KW-1185">Reference proteome</keyword>
<feature type="domain" description="FAD synthetase" evidence="12">
    <location>
        <begin position="212"/>
        <end position="280"/>
    </location>
</feature>
<keyword evidence="8" id="KW-0274">FAD</keyword>
<evidence type="ECO:0000313" key="14">
    <source>
        <dbReference type="Proteomes" id="UP001417504"/>
    </source>
</evidence>
<dbReference type="AlphaFoldDB" id="A0AAP0EM40"/>
<keyword evidence="11" id="KW-0472">Membrane</keyword>
<feature type="transmembrane region" description="Helical" evidence="11">
    <location>
        <begin position="582"/>
        <end position="600"/>
    </location>
</feature>
<dbReference type="Pfam" id="PF06574">
    <property type="entry name" value="FAD_syn"/>
    <property type="match status" value="1"/>
</dbReference>
<feature type="compositionally biased region" description="Polar residues" evidence="10">
    <location>
        <begin position="452"/>
        <end position="462"/>
    </location>
</feature>
<evidence type="ECO:0000313" key="13">
    <source>
        <dbReference type="EMBL" id="KAK9096006.1"/>
    </source>
</evidence>
<keyword evidence="11" id="KW-0812">Transmembrane</keyword>
<evidence type="ECO:0000256" key="5">
    <source>
        <dbReference type="ARBA" id="ARBA00022679"/>
    </source>
</evidence>
<dbReference type="PANTHER" id="PTHR35691">
    <property type="entry name" value="EXPRESSED PROTEIN"/>
    <property type="match status" value="1"/>
</dbReference>
<evidence type="ECO:0000256" key="10">
    <source>
        <dbReference type="SAM" id="MobiDB-lite"/>
    </source>
</evidence>
<evidence type="ECO:0000256" key="3">
    <source>
        <dbReference type="ARBA" id="ARBA00022630"/>
    </source>
</evidence>
<comment type="pathway">
    <text evidence="1">Cofactor biosynthesis; FAD biosynthesis; FAD from FMN: step 1/1.</text>
</comment>
<evidence type="ECO:0000256" key="7">
    <source>
        <dbReference type="ARBA" id="ARBA00022741"/>
    </source>
</evidence>
<keyword evidence="3" id="KW-0285">Flavoprotein</keyword>
<organism evidence="13 14">
    <name type="scientific">Stephania japonica</name>
    <dbReference type="NCBI Taxonomy" id="461633"/>
    <lineage>
        <taxon>Eukaryota</taxon>
        <taxon>Viridiplantae</taxon>
        <taxon>Streptophyta</taxon>
        <taxon>Embryophyta</taxon>
        <taxon>Tracheophyta</taxon>
        <taxon>Spermatophyta</taxon>
        <taxon>Magnoliopsida</taxon>
        <taxon>Ranunculales</taxon>
        <taxon>Menispermaceae</taxon>
        <taxon>Menispermoideae</taxon>
        <taxon>Cissampelideae</taxon>
        <taxon>Stephania</taxon>
    </lineage>
</organism>
<proteinExistence type="predicted"/>
<evidence type="ECO:0000256" key="6">
    <source>
        <dbReference type="ARBA" id="ARBA00022695"/>
    </source>
</evidence>
<dbReference type="Proteomes" id="UP001417504">
    <property type="component" value="Unassembled WGS sequence"/>
</dbReference>